<dbReference type="RefSeq" id="WP_160824035.1">
    <property type="nucleotide sequence ID" value="NZ_JBHSXE010000001.1"/>
</dbReference>
<comment type="caution">
    <text evidence="2">The sequence shown here is derived from an EMBL/GenBank/DDBJ whole genome shotgun (WGS) entry which is preliminary data.</text>
</comment>
<evidence type="ECO:0000313" key="3">
    <source>
        <dbReference type="Proteomes" id="UP001596380"/>
    </source>
</evidence>
<name>A0ABW2CC97_9ACTN</name>
<dbReference type="InterPro" id="IPR029058">
    <property type="entry name" value="AB_hydrolase_fold"/>
</dbReference>
<dbReference type="PANTHER" id="PTHR37017:SF11">
    <property type="entry name" value="ESTERASE_LIPASE_THIOESTERASE DOMAIN-CONTAINING PROTEIN"/>
    <property type="match status" value="1"/>
</dbReference>
<accession>A0ABW2CC97</accession>
<evidence type="ECO:0000313" key="2">
    <source>
        <dbReference type="EMBL" id="MFC6879422.1"/>
    </source>
</evidence>
<dbReference type="InterPro" id="IPR052897">
    <property type="entry name" value="Sec-Metab_Biosynth_Hydrolase"/>
</dbReference>
<keyword evidence="3" id="KW-1185">Reference proteome</keyword>
<organism evidence="2 3">
    <name type="scientific">Actinomadura yumaensis</name>
    <dbReference type="NCBI Taxonomy" id="111807"/>
    <lineage>
        <taxon>Bacteria</taxon>
        <taxon>Bacillati</taxon>
        <taxon>Actinomycetota</taxon>
        <taxon>Actinomycetes</taxon>
        <taxon>Streptosporangiales</taxon>
        <taxon>Thermomonosporaceae</taxon>
        <taxon>Actinomadura</taxon>
    </lineage>
</organism>
<keyword evidence="2" id="KW-0378">Hydrolase</keyword>
<sequence length="241" mass="25044">MTTSEQPVVVLVHGAFAESASWNRVIRDLHGRGLEAVAAANPLRSVAGDAAYLRDVIGGIGRPVVLVGHSYGGMVITQAAAGDPAVRSLVYVAAFAPETGESALQLSGKFEGSSLGGALAAYPVASGGNEFRIADQKYHAQFCADLEAGEAALMAATQRPVTEKALTDGLEVSEAAWRTKPSWFVFGDRDLNIPAELLRFMADRASAQGTREIAGASHAIAASRPDAVVASILDAVGDRRG</sequence>
<dbReference type="Proteomes" id="UP001596380">
    <property type="component" value="Unassembled WGS sequence"/>
</dbReference>
<dbReference type="GO" id="GO:0016787">
    <property type="term" value="F:hydrolase activity"/>
    <property type="evidence" value="ECO:0007669"/>
    <property type="project" value="UniProtKB-KW"/>
</dbReference>
<protein>
    <submittedName>
        <fullName evidence="2">Alpha/beta fold hydrolase</fullName>
    </submittedName>
</protein>
<dbReference type="InterPro" id="IPR000073">
    <property type="entry name" value="AB_hydrolase_1"/>
</dbReference>
<feature type="domain" description="AB hydrolase-1" evidence="1">
    <location>
        <begin position="9"/>
        <end position="230"/>
    </location>
</feature>
<gene>
    <name evidence="2" type="ORF">ACFQKB_06545</name>
</gene>
<dbReference type="Gene3D" id="3.40.50.1820">
    <property type="entry name" value="alpha/beta hydrolase"/>
    <property type="match status" value="1"/>
</dbReference>
<dbReference type="PANTHER" id="PTHR37017">
    <property type="entry name" value="AB HYDROLASE-1 DOMAIN-CONTAINING PROTEIN-RELATED"/>
    <property type="match status" value="1"/>
</dbReference>
<dbReference type="SUPFAM" id="SSF53474">
    <property type="entry name" value="alpha/beta-Hydrolases"/>
    <property type="match status" value="1"/>
</dbReference>
<dbReference type="EMBL" id="JBHSXS010000002">
    <property type="protein sequence ID" value="MFC6879422.1"/>
    <property type="molecule type" value="Genomic_DNA"/>
</dbReference>
<evidence type="ECO:0000259" key="1">
    <source>
        <dbReference type="Pfam" id="PF12697"/>
    </source>
</evidence>
<proteinExistence type="predicted"/>
<reference evidence="3" key="1">
    <citation type="journal article" date="2019" name="Int. J. Syst. Evol. Microbiol.">
        <title>The Global Catalogue of Microorganisms (GCM) 10K type strain sequencing project: providing services to taxonomists for standard genome sequencing and annotation.</title>
        <authorList>
            <consortium name="The Broad Institute Genomics Platform"/>
            <consortium name="The Broad Institute Genome Sequencing Center for Infectious Disease"/>
            <person name="Wu L."/>
            <person name="Ma J."/>
        </authorList>
    </citation>
    <scope>NUCLEOTIDE SEQUENCE [LARGE SCALE GENOMIC DNA]</scope>
    <source>
        <strain evidence="3">JCM 3369</strain>
    </source>
</reference>
<dbReference type="Pfam" id="PF12697">
    <property type="entry name" value="Abhydrolase_6"/>
    <property type="match status" value="1"/>
</dbReference>